<evidence type="ECO:0000313" key="1">
    <source>
        <dbReference type="EMBL" id="OVE46152.1"/>
    </source>
</evidence>
<comment type="caution">
    <text evidence="1">The sequence shown here is derived from an EMBL/GenBank/DDBJ whole genome shotgun (WGS) entry which is preliminary data.</text>
</comment>
<dbReference type="EMBL" id="NHOO01000021">
    <property type="protein sequence ID" value="OVE46152.1"/>
    <property type="molecule type" value="Genomic_DNA"/>
</dbReference>
<reference evidence="1 2" key="1">
    <citation type="submission" date="2017-05" db="EMBL/GenBank/DDBJ databases">
        <title>Chromobacterium violaceum GHPS1 isolated from Hydrocarbon polluted soil in French Guiana display an awesome secondary metabolite arsenal and a battery of drug and heavy-metal-resistance and detoxification of xenobiotics proteins.</title>
        <authorList>
            <person name="Belbahri L."/>
        </authorList>
    </citation>
    <scope>NUCLEOTIDE SEQUENCE [LARGE SCALE GENOMIC DNA]</scope>
    <source>
        <strain evidence="1 2">GHPS1</strain>
    </source>
</reference>
<proteinExistence type="predicted"/>
<dbReference type="RefSeq" id="WP_052263028.1">
    <property type="nucleotide sequence ID" value="NZ_JABXOB010000018.1"/>
</dbReference>
<protein>
    <submittedName>
        <fullName evidence="1">Uncharacterized protein</fullName>
    </submittedName>
</protein>
<evidence type="ECO:0000313" key="2">
    <source>
        <dbReference type="Proteomes" id="UP000196342"/>
    </source>
</evidence>
<accession>A0A202B442</accession>
<keyword evidence="2" id="KW-1185">Reference proteome</keyword>
<name>A0A202B442_CHRVL</name>
<dbReference type="AlphaFoldDB" id="A0A202B442"/>
<sequence length="155" mass="16982">MNFYNITVTYGEMTYAGYEFDQLPFGAAKAATGGLIDEAADFARRRILSDSFRALEYARAASEAAAFKAADYQGEMPRAVKSWAEAAKLGPKEAADSILRKAAMWDDAMYEIRDLRLKGKARALETENHEAAKAVVVATTDAIYQLAKQNAGIEL</sequence>
<dbReference type="Proteomes" id="UP000196342">
    <property type="component" value="Unassembled WGS sequence"/>
</dbReference>
<gene>
    <name evidence="1" type="ORF">CBW21_19680</name>
</gene>
<organism evidence="1 2">
    <name type="scientific">Chromobacterium violaceum</name>
    <dbReference type="NCBI Taxonomy" id="536"/>
    <lineage>
        <taxon>Bacteria</taxon>
        <taxon>Pseudomonadati</taxon>
        <taxon>Pseudomonadota</taxon>
        <taxon>Betaproteobacteria</taxon>
        <taxon>Neisseriales</taxon>
        <taxon>Chromobacteriaceae</taxon>
        <taxon>Chromobacterium</taxon>
    </lineage>
</organism>